<dbReference type="PROSITE" id="PS50191">
    <property type="entry name" value="CRAL_TRIO"/>
    <property type="match status" value="1"/>
</dbReference>
<dbReference type="PANTHER" id="PTHR46384">
    <property type="entry name" value="MOTILE SPERM DOMAIN-CONTAINING PROTEIN 2"/>
    <property type="match status" value="1"/>
</dbReference>
<dbReference type="AlphaFoldDB" id="A0A6P6YHD4"/>
<dbReference type="InterPro" id="IPR001251">
    <property type="entry name" value="CRAL-TRIO_dom"/>
</dbReference>
<evidence type="ECO:0000313" key="2">
    <source>
        <dbReference type="Proteomes" id="UP000515146"/>
    </source>
</evidence>
<reference evidence="3" key="1">
    <citation type="submission" date="2025-08" db="UniProtKB">
        <authorList>
            <consortium name="RefSeq"/>
        </authorList>
    </citation>
    <scope>IDENTIFICATION</scope>
    <source>
        <strain evidence="3">Airmid</strain>
    </source>
</reference>
<dbReference type="Gene3D" id="3.40.525.10">
    <property type="entry name" value="CRAL-TRIO lipid binding domain"/>
    <property type="match status" value="1"/>
</dbReference>
<dbReference type="PANTHER" id="PTHR46384:SF1">
    <property type="entry name" value="MOTILE SPERM DOMAIN-CONTAINING PROTEIN 2"/>
    <property type="match status" value="1"/>
</dbReference>
<dbReference type="InParanoid" id="A0A6P6YHD4"/>
<name>A0A6P6YHD4_DERPT</name>
<dbReference type="RefSeq" id="XP_027204254.1">
    <property type="nucleotide sequence ID" value="XM_027348453.1"/>
</dbReference>
<evidence type="ECO:0000313" key="3">
    <source>
        <dbReference type="RefSeq" id="XP_027204254.1"/>
    </source>
</evidence>
<dbReference type="OMA" id="CITASEM"/>
<sequence>MPIEMENLHEKIAEVRSHILDLYNENKELYDENDIKRILHEDYLIERDLLIRKSIKDTKEMLPAALRFRKELNVSKLKAVDFPLEFHKLAIVFHSGSDKEGNGLIYLRLKHYRRVKELEHLFKQFLLYHIDELDKKTQQKGMAIVMDFRSTGLVNVDMELMWFLLRALIQYFPYAFNQCYLYQLSFVYRSIWSAIQRLLPVELLQKMKMVNDKTIFDYIDPQNLPLFMGGKCAKNFYQLPQNCITASEMGFSEKEYQNYLKVYKYQLEECERESKQLAKNELNSY</sequence>
<gene>
    <name evidence="3" type="primary">LOC113797979</name>
</gene>
<accession>A0A6P6YHD4</accession>
<evidence type="ECO:0000259" key="1">
    <source>
        <dbReference type="PROSITE" id="PS50191"/>
    </source>
</evidence>
<dbReference type="InterPro" id="IPR053012">
    <property type="entry name" value="ER-organelle_contact"/>
</dbReference>
<dbReference type="GO" id="GO:0012505">
    <property type="term" value="C:endomembrane system"/>
    <property type="evidence" value="ECO:0007669"/>
    <property type="project" value="TreeGrafter"/>
</dbReference>
<dbReference type="CDD" id="cd00170">
    <property type="entry name" value="SEC14"/>
    <property type="match status" value="1"/>
</dbReference>
<dbReference type="FunCoup" id="A0A6P6YHD4">
    <property type="interactions" value="11"/>
</dbReference>
<keyword evidence="2" id="KW-1185">Reference proteome</keyword>
<dbReference type="InterPro" id="IPR036865">
    <property type="entry name" value="CRAL-TRIO_dom_sf"/>
</dbReference>
<dbReference type="SMART" id="SM00516">
    <property type="entry name" value="SEC14"/>
    <property type="match status" value="1"/>
</dbReference>
<dbReference type="OrthoDB" id="75724at2759"/>
<protein>
    <submittedName>
        <fullName evidence="3">Phosphatidylinositol/phosphatidylcholine transfer protein SFH9-like</fullName>
    </submittedName>
</protein>
<dbReference type="KEGG" id="dpte:113797979"/>
<dbReference type="Proteomes" id="UP000515146">
    <property type="component" value="Unplaced"/>
</dbReference>
<proteinExistence type="predicted"/>
<dbReference type="GO" id="GO:0140284">
    <property type="term" value="C:endoplasmic reticulum-endosome membrane contact site"/>
    <property type="evidence" value="ECO:0007669"/>
    <property type="project" value="TreeGrafter"/>
</dbReference>
<organism evidence="2 3">
    <name type="scientific">Dermatophagoides pteronyssinus</name>
    <name type="common">European house dust mite</name>
    <dbReference type="NCBI Taxonomy" id="6956"/>
    <lineage>
        <taxon>Eukaryota</taxon>
        <taxon>Metazoa</taxon>
        <taxon>Ecdysozoa</taxon>
        <taxon>Arthropoda</taxon>
        <taxon>Chelicerata</taxon>
        <taxon>Arachnida</taxon>
        <taxon>Acari</taxon>
        <taxon>Acariformes</taxon>
        <taxon>Sarcoptiformes</taxon>
        <taxon>Astigmata</taxon>
        <taxon>Psoroptidia</taxon>
        <taxon>Analgoidea</taxon>
        <taxon>Pyroglyphidae</taxon>
        <taxon>Dermatophagoidinae</taxon>
        <taxon>Dermatophagoides</taxon>
    </lineage>
</organism>
<dbReference type="SUPFAM" id="SSF52087">
    <property type="entry name" value="CRAL/TRIO domain"/>
    <property type="match status" value="1"/>
</dbReference>
<dbReference type="Pfam" id="PF00650">
    <property type="entry name" value="CRAL_TRIO"/>
    <property type="match status" value="1"/>
</dbReference>
<feature type="domain" description="CRAL-TRIO" evidence="1">
    <location>
        <begin position="79"/>
        <end position="236"/>
    </location>
</feature>